<protein>
    <submittedName>
        <fullName evidence="1">Tail collar fiber protein</fullName>
    </submittedName>
</protein>
<accession>A0A8S5MGL4</accession>
<name>A0A8S5MGL4_9CAUD</name>
<sequence length="372" mass="41111">MIGMINVGNKKSVNISKVYGVRRNIKSSSSAWERIKDSVGLVANAQVGTTAVVNNFDSIYPWSDIITCNYNNTSKKIVAYYGDANFSFTGSNGQVLTIIPEFYYKRYVSDGYEYVLISKDNLDGFVKSDKFMIGRYTMSGSSSGVFSRSGYSPLVNTTIANFRQYAKNLGSGWQQLDWHYFILQMLYLVEYADYNAQSKLGAGFTNANNTGAIKSGGCDKLGMKSGSAAGNDTSSVIYRGVEDIFGNVWQFVDGININNYQAYINYNPNTYASDVFTGDYQKLGYVNNSTSGSYVTGLGYDPKHPLVALATDVGGSSSTYTTDYYWCANEKRIALVGGRWLLGSFCGLWCWALHYTSADYLDYIGARLLKTS</sequence>
<organism evidence="1">
    <name type="scientific">Siphoviridae sp. ctCVD13</name>
    <dbReference type="NCBI Taxonomy" id="2826194"/>
    <lineage>
        <taxon>Viruses</taxon>
        <taxon>Duplodnaviria</taxon>
        <taxon>Heunggongvirae</taxon>
        <taxon>Uroviricota</taxon>
        <taxon>Caudoviricetes</taxon>
    </lineage>
</organism>
<dbReference type="InterPro" id="IPR042095">
    <property type="entry name" value="SUMF_sf"/>
</dbReference>
<proteinExistence type="predicted"/>
<evidence type="ECO:0000313" key="1">
    <source>
        <dbReference type="EMBL" id="DAD81051.1"/>
    </source>
</evidence>
<dbReference type="EMBL" id="BK014894">
    <property type="protein sequence ID" value="DAD81051.1"/>
    <property type="molecule type" value="Genomic_DNA"/>
</dbReference>
<dbReference type="Gene3D" id="3.90.1580.10">
    <property type="entry name" value="paralog of FGE (formylglycine-generating enzyme)"/>
    <property type="match status" value="1"/>
</dbReference>
<reference evidence="1" key="1">
    <citation type="journal article" date="2021" name="Proc. Natl. Acad. Sci. U.S.A.">
        <title>A Catalog of Tens of Thousands of Viruses from Human Metagenomes Reveals Hidden Associations with Chronic Diseases.</title>
        <authorList>
            <person name="Tisza M.J."/>
            <person name="Buck C.B."/>
        </authorList>
    </citation>
    <scope>NUCLEOTIDE SEQUENCE</scope>
    <source>
        <strain evidence="1">CtCVD13</strain>
    </source>
</reference>